<feature type="domain" description="AN1-type" evidence="8">
    <location>
        <begin position="81"/>
        <end position="128"/>
    </location>
</feature>
<dbReference type="Gene3D" id="1.20.5.4770">
    <property type="match status" value="1"/>
</dbReference>
<dbReference type="GO" id="GO:0008270">
    <property type="term" value="F:zinc ion binding"/>
    <property type="evidence" value="ECO:0007669"/>
    <property type="project" value="UniProtKB-KW"/>
</dbReference>
<dbReference type="PANTHER" id="PTHR10634">
    <property type="entry name" value="AN1-TYPE ZINC FINGER PROTEIN"/>
    <property type="match status" value="1"/>
</dbReference>
<evidence type="ECO:0000259" key="7">
    <source>
        <dbReference type="PROSITE" id="PS51036"/>
    </source>
</evidence>
<proteinExistence type="predicted"/>
<dbReference type="InterPro" id="IPR050652">
    <property type="entry name" value="AN1_A20_ZnFinger"/>
</dbReference>
<sequence length="153" mass="16433">MDTRERCQSAPLCANGCGFFGNPATDNLCSKCFRELLRQKENRETMMASSAASFAAEEIEKSQEVVVAAVAPSGATTAAASSSLERCGRCAKKLRLSSRYECRCGSAFCAAHRLAETHGCTFDFKTAGRAALAKDNPVVVEGKLERLRRGGNQ</sequence>
<dbReference type="PROSITE" id="PS51039">
    <property type="entry name" value="ZF_AN1"/>
    <property type="match status" value="1"/>
</dbReference>
<dbReference type="EMBL" id="CP136892">
    <property type="protein sequence ID" value="WOL00613.1"/>
    <property type="molecule type" value="Genomic_DNA"/>
</dbReference>
<evidence type="ECO:0000256" key="4">
    <source>
        <dbReference type="ARBA" id="ARBA00022833"/>
    </source>
</evidence>
<dbReference type="PROSITE" id="PS51036">
    <property type="entry name" value="ZF_A20"/>
    <property type="match status" value="1"/>
</dbReference>
<dbReference type="Pfam" id="PF01754">
    <property type="entry name" value="zf-A20"/>
    <property type="match status" value="1"/>
</dbReference>
<dbReference type="SUPFAM" id="SSF118310">
    <property type="entry name" value="AN1-like Zinc finger"/>
    <property type="match status" value="1"/>
</dbReference>
<dbReference type="Pfam" id="PF01428">
    <property type="entry name" value="zf-AN1"/>
    <property type="match status" value="1"/>
</dbReference>
<evidence type="ECO:0000256" key="5">
    <source>
        <dbReference type="ARBA" id="ARBA00023016"/>
    </source>
</evidence>
<organism evidence="9 10">
    <name type="scientific">Canna indica</name>
    <name type="common">Indian-shot</name>
    <dbReference type="NCBI Taxonomy" id="4628"/>
    <lineage>
        <taxon>Eukaryota</taxon>
        <taxon>Viridiplantae</taxon>
        <taxon>Streptophyta</taxon>
        <taxon>Embryophyta</taxon>
        <taxon>Tracheophyta</taxon>
        <taxon>Spermatophyta</taxon>
        <taxon>Magnoliopsida</taxon>
        <taxon>Liliopsida</taxon>
        <taxon>Zingiberales</taxon>
        <taxon>Cannaceae</taxon>
        <taxon>Canna</taxon>
    </lineage>
</organism>
<keyword evidence="10" id="KW-1185">Reference proteome</keyword>
<reference evidence="9 10" key="1">
    <citation type="submission" date="2023-10" db="EMBL/GenBank/DDBJ databases">
        <title>Chromosome-scale genome assembly provides insights into flower coloration mechanisms of Canna indica.</title>
        <authorList>
            <person name="Li C."/>
        </authorList>
    </citation>
    <scope>NUCLEOTIDE SEQUENCE [LARGE SCALE GENOMIC DNA]</scope>
    <source>
        <tissue evidence="9">Flower</tissue>
    </source>
</reference>
<dbReference type="InterPro" id="IPR000058">
    <property type="entry name" value="Znf_AN1"/>
</dbReference>
<evidence type="ECO:0000313" key="10">
    <source>
        <dbReference type="Proteomes" id="UP001327560"/>
    </source>
</evidence>
<dbReference type="InterPro" id="IPR002653">
    <property type="entry name" value="Znf_A20"/>
</dbReference>
<dbReference type="AlphaFoldDB" id="A0AAQ3Q982"/>
<dbReference type="Proteomes" id="UP001327560">
    <property type="component" value="Chromosome 3"/>
</dbReference>
<dbReference type="SMART" id="SM00259">
    <property type="entry name" value="ZnF_A20"/>
    <property type="match status" value="1"/>
</dbReference>
<keyword evidence="5" id="KW-0346">Stress response</keyword>
<comment type="function">
    <text evidence="1">May be involved in environmental stress response.</text>
</comment>
<dbReference type="PANTHER" id="PTHR10634:SF98">
    <property type="entry name" value="ZINC FINGER A20 AND AN1 DOMAIN-CONTAINING STRESS-ASSOCIATED PROTEIN 3"/>
    <property type="match status" value="1"/>
</dbReference>
<dbReference type="InterPro" id="IPR035896">
    <property type="entry name" value="AN1-like_Znf"/>
</dbReference>
<evidence type="ECO:0000259" key="8">
    <source>
        <dbReference type="PROSITE" id="PS51039"/>
    </source>
</evidence>
<dbReference type="Gene3D" id="4.10.1110.10">
    <property type="entry name" value="AN1-like Zinc finger"/>
    <property type="match status" value="1"/>
</dbReference>
<keyword evidence="3 6" id="KW-0863">Zinc-finger</keyword>
<evidence type="ECO:0000256" key="1">
    <source>
        <dbReference type="ARBA" id="ARBA00003732"/>
    </source>
</evidence>
<dbReference type="SUPFAM" id="SSF57716">
    <property type="entry name" value="Glucocorticoid receptor-like (DNA-binding domain)"/>
    <property type="match status" value="1"/>
</dbReference>
<protein>
    <submittedName>
        <fullName evidence="9">Uncharacterized protein</fullName>
    </submittedName>
</protein>
<accession>A0AAQ3Q982</accession>
<feature type="domain" description="A20-type" evidence="7">
    <location>
        <begin position="7"/>
        <end position="41"/>
    </location>
</feature>
<evidence type="ECO:0000256" key="6">
    <source>
        <dbReference type="PROSITE-ProRule" id="PRU00449"/>
    </source>
</evidence>
<dbReference type="SMART" id="SM00154">
    <property type="entry name" value="ZnF_AN1"/>
    <property type="match status" value="1"/>
</dbReference>
<keyword evidence="4" id="KW-0862">Zinc</keyword>
<gene>
    <name evidence="9" type="ORF">Cni_G09326</name>
</gene>
<name>A0AAQ3Q982_9LILI</name>
<evidence type="ECO:0000256" key="2">
    <source>
        <dbReference type="ARBA" id="ARBA00022723"/>
    </source>
</evidence>
<evidence type="ECO:0000256" key="3">
    <source>
        <dbReference type="ARBA" id="ARBA00022771"/>
    </source>
</evidence>
<dbReference type="GO" id="GO:0003677">
    <property type="term" value="F:DNA binding"/>
    <property type="evidence" value="ECO:0007669"/>
    <property type="project" value="InterPro"/>
</dbReference>
<keyword evidence="2" id="KW-0479">Metal-binding</keyword>
<evidence type="ECO:0000313" key="9">
    <source>
        <dbReference type="EMBL" id="WOL00613.1"/>
    </source>
</evidence>